<evidence type="ECO:0000256" key="2">
    <source>
        <dbReference type="SAM" id="SignalP"/>
    </source>
</evidence>
<proteinExistence type="predicted"/>
<keyword evidence="1" id="KW-0812">Transmembrane</keyword>
<dbReference type="EMBL" id="JAHUTJ010018119">
    <property type="protein sequence ID" value="MED6271337.1"/>
    <property type="molecule type" value="Genomic_DNA"/>
</dbReference>
<name>A0ABU7D883_9TELE</name>
<sequence>MLVLIFASLLLTATVFKPPKTSITCMANSSVNISTMGQNTSNEGCSNNGSDGCTGHSKNNNVTTASEDSNKQKSDNLAFSSLLKKMVEDLRLLIVFGVGILIGSFVSTFITCLAIKCHRKKKLCSTEKLELVTTETAPKDCDDGIPDLQNNGILDMQDDGIQNQVAARSGEEPAGDLINSNLSPKEIVYSDIDFSAVKKKDPTDAKGMEDITEPEYAEIKREEMDEEQENEGMDSEMLEGNDETEVMIEHQEGAKQGMLAENVIGEQVPLYSNTNEDEN</sequence>
<dbReference type="Proteomes" id="UP001352852">
    <property type="component" value="Unassembled WGS sequence"/>
</dbReference>
<accession>A0ABU7D883</accession>
<feature type="signal peptide" evidence="2">
    <location>
        <begin position="1"/>
        <end position="16"/>
    </location>
</feature>
<evidence type="ECO:0000313" key="3">
    <source>
        <dbReference type="EMBL" id="MED6271337.1"/>
    </source>
</evidence>
<gene>
    <name evidence="3" type="ORF">CHARACLAT_019168</name>
</gene>
<organism evidence="3 4">
    <name type="scientific">Characodon lateralis</name>
    <dbReference type="NCBI Taxonomy" id="208331"/>
    <lineage>
        <taxon>Eukaryota</taxon>
        <taxon>Metazoa</taxon>
        <taxon>Chordata</taxon>
        <taxon>Craniata</taxon>
        <taxon>Vertebrata</taxon>
        <taxon>Euteleostomi</taxon>
        <taxon>Actinopterygii</taxon>
        <taxon>Neopterygii</taxon>
        <taxon>Teleostei</taxon>
        <taxon>Neoteleostei</taxon>
        <taxon>Acanthomorphata</taxon>
        <taxon>Ovalentaria</taxon>
        <taxon>Atherinomorphae</taxon>
        <taxon>Cyprinodontiformes</taxon>
        <taxon>Goodeidae</taxon>
        <taxon>Characodon</taxon>
    </lineage>
</organism>
<reference evidence="3 4" key="1">
    <citation type="submission" date="2021-06" db="EMBL/GenBank/DDBJ databases">
        <authorList>
            <person name="Palmer J.M."/>
        </authorList>
    </citation>
    <scope>NUCLEOTIDE SEQUENCE [LARGE SCALE GENOMIC DNA]</scope>
    <source>
        <strain evidence="3 4">CL_MEX2019</strain>
        <tissue evidence="3">Muscle</tissue>
    </source>
</reference>
<comment type="caution">
    <text evidence="3">The sequence shown here is derived from an EMBL/GenBank/DDBJ whole genome shotgun (WGS) entry which is preliminary data.</text>
</comment>
<evidence type="ECO:0000256" key="1">
    <source>
        <dbReference type="SAM" id="Phobius"/>
    </source>
</evidence>
<keyword evidence="2" id="KW-0732">Signal</keyword>
<keyword evidence="1" id="KW-0472">Membrane</keyword>
<feature type="chain" id="PRO_5046787319" evidence="2">
    <location>
        <begin position="17"/>
        <end position="279"/>
    </location>
</feature>
<feature type="transmembrane region" description="Helical" evidence="1">
    <location>
        <begin position="92"/>
        <end position="115"/>
    </location>
</feature>
<keyword evidence="1" id="KW-1133">Transmembrane helix</keyword>
<protein>
    <submittedName>
        <fullName evidence="3">Uncharacterized protein</fullName>
    </submittedName>
</protein>
<evidence type="ECO:0000313" key="4">
    <source>
        <dbReference type="Proteomes" id="UP001352852"/>
    </source>
</evidence>
<keyword evidence="4" id="KW-1185">Reference proteome</keyword>